<keyword evidence="16" id="KW-1185">Reference proteome</keyword>
<comment type="function">
    <text evidence="12 13">3'-5' exonuclease.</text>
</comment>
<keyword evidence="8 12" id="KW-0269">Exonuclease</keyword>
<evidence type="ECO:0000256" key="4">
    <source>
        <dbReference type="ARBA" id="ARBA00022705"/>
    </source>
</evidence>
<dbReference type="AlphaFoldDB" id="A0AA43RKK1"/>
<name>A0AA43RKK1_9LACT</name>
<dbReference type="GO" id="GO:0043139">
    <property type="term" value="F:5'-3' DNA helicase activity"/>
    <property type="evidence" value="ECO:0007669"/>
    <property type="project" value="UniProtKB-EC"/>
</dbReference>
<evidence type="ECO:0000256" key="3">
    <source>
        <dbReference type="ARBA" id="ARBA00022695"/>
    </source>
</evidence>
<dbReference type="HAMAP" id="MF_02206">
    <property type="entry name" value="DinG_exonucl"/>
    <property type="match status" value="1"/>
</dbReference>
<dbReference type="InterPro" id="IPR011545">
    <property type="entry name" value="DEAD/DEAH_box_helicase_dom"/>
</dbReference>
<dbReference type="InterPro" id="IPR014013">
    <property type="entry name" value="Helic_SF1/SF2_ATP-bd_DinG/Rad3"/>
</dbReference>
<dbReference type="Pfam" id="PF00929">
    <property type="entry name" value="RNase_T"/>
    <property type="match status" value="1"/>
</dbReference>
<dbReference type="InterPro" id="IPR006310">
    <property type="entry name" value="DinG"/>
</dbReference>
<proteinExistence type="inferred from homology"/>
<evidence type="ECO:0000256" key="9">
    <source>
        <dbReference type="ARBA" id="ARBA00022840"/>
    </source>
</evidence>
<sequence length="921" mass="107596">MKQSVRFAVVDLETTGSSYKQGDRIIQFGCSFIQNNKVTETIEFKINPERRIAPEIEQLTGVTNEMVEKSPYFSEVAPLIAQLLDSCVFVAHNVDFDFNFLNFELEQAGYEKLQVSAIDTVILSRILLPQESAYSLQALNESMDLGLTKAHDAGEDAQATAYLLLKLINKAETLPQLTLSTLYQLAQNYPFQTDNFFDFILTKQNRAENKNHFYFEGIALKESKIIESSNYRVDKQYPQELSDKKALFENYYEVRPHQLEMMDVIHDYLISSKEEHLAMEAPSGSGKTLAYLLPALYEASEQHPVILSTYSIPLQHQLVEEDIQTLKKILPFDFSIAILKGQSHYVDLEVVVHLLRQGERDQTESVNLSKLLVWLTETNTGDLDEIINENHTHPFWKKVRSTKHHSMISSTIWAEHDFFLRSRQAASKARVIVTNHAFLAHDILSEDSILPKEGYFICDEAHHLFDYFQQVSTSEFSFYAFQNFLDQNFIEKGSFFIREQLEPANMRTKVYYQQLVSNSEYLIEESEKIQHFFTKSFNFNIEDISQGRSFQKEIQLEQLTLRTKRYLQGFSHLFLETFELFQLLLEEVLLIYPELNDESQLFIDDLYETYQRFTDYYHSYQDLNQLILNQKGSKHWISTSNHRLNDQFSIVTYQHDLFEKRIRELFKLDKLIYCSAALEGLEKYYQLYHQESTLRKIIAPSPFNYRKQTKILIPEDLLPVNAVPNKDYEEMLAHYIKMIVESTSQSILILFNSISTLENVYSLIKSDPLFDRRALFAQGIHGTRHRLIRRFRKIDQSVLLGSHSFWEGIDLPGQSLSILVVTRLPFESPQDIWHQIRSQYFTSQKDNSFYTVSLPRAKEKLKQGFGRLIRHPDDKGIMILLDDRFVYSKYSDEIQKAVPSETPIEFIADEDFSKINDFFND</sequence>
<feature type="binding site" evidence="12">
    <location>
        <begin position="281"/>
        <end position="288"/>
    </location>
    <ligand>
        <name>ATP</name>
        <dbReference type="ChEBI" id="CHEBI:30616"/>
    </ligand>
</feature>
<feature type="domain" description="Helicase ATP-binding" evidence="14">
    <location>
        <begin position="244"/>
        <end position="518"/>
    </location>
</feature>
<dbReference type="InterPro" id="IPR012337">
    <property type="entry name" value="RNaseH-like_sf"/>
</dbReference>
<feature type="short sequence motif" description="DEAH box" evidence="12">
    <location>
        <begin position="459"/>
        <end position="462"/>
    </location>
</feature>
<dbReference type="Gene3D" id="3.40.50.300">
    <property type="entry name" value="P-loop containing nucleotide triphosphate hydrolases"/>
    <property type="match status" value="2"/>
</dbReference>
<keyword evidence="10" id="KW-0239">DNA-directed DNA polymerase</keyword>
<dbReference type="SMART" id="SM00479">
    <property type="entry name" value="EXOIII"/>
    <property type="match status" value="1"/>
</dbReference>
<dbReference type="PROSITE" id="PS51193">
    <property type="entry name" value="HELICASE_ATP_BIND_2"/>
    <property type="match status" value="1"/>
</dbReference>
<dbReference type="NCBIfam" id="TIGR01407">
    <property type="entry name" value="dinG_rel"/>
    <property type="match status" value="1"/>
</dbReference>
<comment type="caution">
    <text evidence="15">The sequence shown here is derived from an EMBL/GenBank/DDBJ whole genome shotgun (WGS) entry which is preliminary data.</text>
</comment>
<evidence type="ECO:0000256" key="10">
    <source>
        <dbReference type="ARBA" id="ARBA00022932"/>
    </source>
</evidence>
<dbReference type="GO" id="GO:0003677">
    <property type="term" value="F:DNA binding"/>
    <property type="evidence" value="ECO:0007669"/>
    <property type="project" value="InterPro"/>
</dbReference>
<evidence type="ECO:0000256" key="5">
    <source>
        <dbReference type="ARBA" id="ARBA00022722"/>
    </source>
</evidence>
<evidence type="ECO:0000313" key="15">
    <source>
        <dbReference type="EMBL" id="MDO5456852.1"/>
    </source>
</evidence>
<keyword evidence="4" id="KW-0235">DNA replication</keyword>
<comment type="cofactor">
    <cofactor evidence="1">
        <name>[4Fe-4S] cluster</name>
        <dbReference type="ChEBI" id="CHEBI:49883"/>
    </cofactor>
</comment>
<dbReference type="Proteomes" id="UP001171751">
    <property type="component" value="Unassembled WGS sequence"/>
</dbReference>
<dbReference type="SMART" id="SM00487">
    <property type="entry name" value="DEXDc"/>
    <property type="match status" value="1"/>
</dbReference>
<keyword evidence="3" id="KW-0548">Nucleotidyltransferase</keyword>
<dbReference type="GO" id="GO:0008408">
    <property type="term" value="F:3'-5' exonuclease activity"/>
    <property type="evidence" value="ECO:0007669"/>
    <property type="project" value="UniProtKB-UniRule"/>
</dbReference>
<evidence type="ECO:0000256" key="12">
    <source>
        <dbReference type="HAMAP-Rule" id="MF_02206"/>
    </source>
</evidence>
<gene>
    <name evidence="12 13" type="primary">dinG</name>
    <name evidence="15" type="ORF">Q4F26_00770</name>
</gene>
<dbReference type="GO" id="GO:0016818">
    <property type="term" value="F:hydrolase activity, acting on acid anhydrides, in phosphorus-containing anhydrides"/>
    <property type="evidence" value="ECO:0007669"/>
    <property type="project" value="InterPro"/>
</dbReference>
<dbReference type="InterPro" id="IPR036397">
    <property type="entry name" value="RNaseH_sf"/>
</dbReference>
<dbReference type="SUPFAM" id="SSF53098">
    <property type="entry name" value="Ribonuclease H-like"/>
    <property type="match status" value="1"/>
</dbReference>
<dbReference type="InterPro" id="IPR027417">
    <property type="entry name" value="P-loop_NTPase"/>
</dbReference>
<evidence type="ECO:0000256" key="11">
    <source>
        <dbReference type="ARBA" id="ARBA00048954"/>
    </source>
</evidence>
<evidence type="ECO:0000256" key="8">
    <source>
        <dbReference type="ARBA" id="ARBA00022839"/>
    </source>
</evidence>
<dbReference type="CDD" id="cd06127">
    <property type="entry name" value="DEDDh"/>
    <property type="match status" value="1"/>
</dbReference>
<dbReference type="InterPro" id="IPR013520">
    <property type="entry name" value="Ribonucl_H"/>
</dbReference>
<dbReference type="SUPFAM" id="SSF52540">
    <property type="entry name" value="P-loop containing nucleoside triphosphate hydrolases"/>
    <property type="match status" value="2"/>
</dbReference>
<accession>A0AA43RKK1</accession>
<evidence type="ECO:0000256" key="1">
    <source>
        <dbReference type="ARBA" id="ARBA00001966"/>
    </source>
</evidence>
<evidence type="ECO:0000313" key="16">
    <source>
        <dbReference type="Proteomes" id="UP001171751"/>
    </source>
</evidence>
<keyword evidence="9 12" id="KW-0067">ATP-binding</keyword>
<keyword evidence="2" id="KW-0808">Transferase</keyword>
<dbReference type="Gene3D" id="3.30.420.10">
    <property type="entry name" value="Ribonuclease H-like superfamily/Ribonuclease H"/>
    <property type="match status" value="1"/>
</dbReference>
<evidence type="ECO:0000256" key="13">
    <source>
        <dbReference type="RuleBase" id="RU364106"/>
    </source>
</evidence>
<dbReference type="PANTHER" id="PTHR11472:SF34">
    <property type="entry name" value="REGULATOR OF TELOMERE ELONGATION HELICASE 1"/>
    <property type="match status" value="1"/>
</dbReference>
<organism evidence="15 16">
    <name type="scientific">Atopococcus tabaci</name>
    <dbReference type="NCBI Taxonomy" id="269774"/>
    <lineage>
        <taxon>Bacteria</taxon>
        <taxon>Bacillati</taxon>
        <taxon>Bacillota</taxon>
        <taxon>Bacilli</taxon>
        <taxon>Lactobacillales</taxon>
        <taxon>Carnobacteriaceae</taxon>
        <taxon>Atopococcus</taxon>
    </lineage>
</organism>
<evidence type="ECO:0000256" key="7">
    <source>
        <dbReference type="ARBA" id="ARBA00022801"/>
    </source>
</evidence>
<evidence type="ECO:0000259" key="14">
    <source>
        <dbReference type="PROSITE" id="PS51193"/>
    </source>
</evidence>
<comment type="catalytic activity">
    <reaction evidence="11">
        <text>ATP + H2O = ADP + phosphate + H(+)</text>
        <dbReference type="Rhea" id="RHEA:13065"/>
        <dbReference type="ChEBI" id="CHEBI:15377"/>
        <dbReference type="ChEBI" id="CHEBI:15378"/>
        <dbReference type="ChEBI" id="CHEBI:30616"/>
        <dbReference type="ChEBI" id="CHEBI:43474"/>
        <dbReference type="ChEBI" id="CHEBI:456216"/>
        <dbReference type="EC" id="5.6.2.3"/>
    </reaction>
</comment>
<keyword evidence="15" id="KW-0347">Helicase</keyword>
<dbReference type="FunFam" id="3.30.420.10:FF:000045">
    <property type="entry name" value="3'-5' exonuclease DinG"/>
    <property type="match status" value="1"/>
</dbReference>
<dbReference type="InterPro" id="IPR045028">
    <property type="entry name" value="DinG/Rad3-like"/>
</dbReference>
<dbReference type="SMART" id="SM00491">
    <property type="entry name" value="HELICc2"/>
    <property type="match status" value="1"/>
</dbReference>
<dbReference type="GO" id="GO:0006260">
    <property type="term" value="P:DNA replication"/>
    <property type="evidence" value="ECO:0007669"/>
    <property type="project" value="UniProtKB-KW"/>
</dbReference>
<dbReference type="Pfam" id="PF00270">
    <property type="entry name" value="DEAD"/>
    <property type="match status" value="1"/>
</dbReference>
<dbReference type="GO" id="GO:0003887">
    <property type="term" value="F:DNA-directed DNA polymerase activity"/>
    <property type="evidence" value="ECO:0007669"/>
    <property type="project" value="UniProtKB-KW"/>
</dbReference>
<evidence type="ECO:0000256" key="2">
    <source>
        <dbReference type="ARBA" id="ARBA00022679"/>
    </source>
</evidence>
<dbReference type="Pfam" id="PF13307">
    <property type="entry name" value="Helicase_C_2"/>
    <property type="match status" value="1"/>
</dbReference>
<dbReference type="InterPro" id="IPR014001">
    <property type="entry name" value="Helicase_ATP-bd"/>
</dbReference>
<keyword evidence="5 12" id="KW-0540">Nuclease</keyword>
<dbReference type="GO" id="GO:0005524">
    <property type="term" value="F:ATP binding"/>
    <property type="evidence" value="ECO:0007669"/>
    <property type="project" value="UniProtKB-UniRule"/>
</dbReference>
<dbReference type="EC" id="3.1.-.-" evidence="12 13"/>
<dbReference type="InterPro" id="IPR006054">
    <property type="entry name" value="DnaQ"/>
</dbReference>
<comment type="similarity">
    <text evidence="12 13">Belongs to the helicase family. DinG subfamily. Type 2 sub-subfamily.</text>
</comment>
<dbReference type="EMBL" id="JAUNQW010000002">
    <property type="protein sequence ID" value="MDO5456852.1"/>
    <property type="molecule type" value="Genomic_DNA"/>
</dbReference>
<keyword evidence="7 12" id="KW-0378">Hydrolase</keyword>
<evidence type="ECO:0000256" key="6">
    <source>
        <dbReference type="ARBA" id="ARBA00022741"/>
    </source>
</evidence>
<reference evidence="15" key="1">
    <citation type="submission" date="2023-07" db="EMBL/GenBank/DDBJ databases">
        <title>Between Cages and Wild: Unraveling the Impact of Captivity on Animal Microbiomes and Antimicrobial Resistance.</title>
        <authorList>
            <person name="Schmartz G.P."/>
            <person name="Rehner J."/>
            <person name="Schuff M.J."/>
            <person name="Becker S.L."/>
            <person name="Kravczyk M."/>
            <person name="Gurevich A."/>
            <person name="Francke R."/>
            <person name="Mueller R."/>
            <person name="Keller V."/>
            <person name="Keller A."/>
        </authorList>
    </citation>
    <scope>NUCLEOTIDE SEQUENCE</scope>
    <source>
        <strain evidence="15">S39M_St_73</strain>
    </source>
</reference>
<dbReference type="PANTHER" id="PTHR11472">
    <property type="entry name" value="DNA REPAIR DEAD HELICASE RAD3/XP-D SUBFAMILY MEMBER"/>
    <property type="match status" value="1"/>
</dbReference>
<dbReference type="InterPro" id="IPR006555">
    <property type="entry name" value="ATP-dep_Helicase_C"/>
</dbReference>
<keyword evidence="6 12" id="KW-0547">Nucleotide-binding</keyword>
<protein>
    <recommendedName>
        <fullName evidence="12 13">3'-5' exonuclease DinG</fullName>
        <ecNumber evidence="12 13">3.1.-.-</ecNumber>
    </recommendedName>
</protein>
<dbReference type="NCBIfam" id="TIGR00573">
    <property type="entry name" value="dnaq"/>
    <property type="match status" value="1"/>
</dbReference>